<comment type="caution">
    <text evidence="6">The sequence shown here is derived from an EMBL/GenBank/DDBJ whole genome shotgun (WGS) entry which is preliminary data.</text>
</comment>
<dbReference type="InterPro" id="IPR002698">
    <property type="entry name" value="FTHF_cligase"/>
</dbReference>
<evidence type="ECO:0000256" key="2">
    <source>
        <dbReference type="ARBA" id="ARBA00022741"/>
    </source>
</evidence>
<dbReference type="GO" id="GO:0009396">
    <property type="term" value="P:folic acid-containing compound biosynthetic process"/>
    <property type="evidence" value="ECO:0007669"/>
    <property type="project" value="TreeGrafter"/>
</dbReference>
<dbReference type="Proteomes" id="UP000703661">
    <property type="component" value="Unassembled WGS sequence"/>
</dbReference>
<feature type="non-terminal residue" evidence="6">
    <location>
        <position position="73"/>
    </location>
</feature>
<evidence type="ECO:0000256" key="4">
    <source>
        <dbReference type="ARBA" id="ARBA00036539"/>
    </source>
</evidence>
<name>A0A9P6SZT9_9FUNG</name>
<dbReference type="EC" id="6.3.3.2" evidence="5"/>
<evidence type="ECO:0000256" key="5">
    <source>
        <dbReference type="ARBA" id="ARBA00038966"/>
    </source>
</evidence>
<protein>
    <recommendedName>
        <fullName evidence="5">5-formyltetrahydrofolate cyclo-ligase</fullName>
        <ecNumber evidence="5">6.3.3.2</ecNumber>
    </recommendedName>
</protein>
<comment type="similarity">
    <text evidence="1">Belongs to the 5-formyltetrahydrofolate cyclo-ligase family.</text>
</comment>
<dbReference type="AlphaFoldDB" id="A0A9P6SZT9"/>
<reference evidence="6" key="1">
    <citation type="journal article" date="2020" name="Fungal Divers.">
        <title>Resolving the Mortierellaceae phylogeny through synthesis of multi-gene phylogenetics and phylogenomics.</title>
        <authorList>
            <person name="Vandepol N."/>
            <person name="Liber J."/>
            <person name="Desiro A."/>
            <person name="Na H."/>
            <person name="Kennedy M."/>
            <person name="Barry K."/>
            <person name="Grigoriev I.V."/>
            <person name="Miller A.N."/>
            <person name="O'Donnell K."/>
            <person name="Stajich J.E."/>
            <person name="Bonito G."/>
        </authorList>
    </citation>
    <scope>NUCLEOTIDE SEQUENCE</scope>
    <source>
        <strain evidence="6">NRRL 2769</strain>
    </source>
</reference>
<dbReference type="PANTHER" id="PTHR23407:SF1">
    <property type="entry name" value="5-FORMYLTETRAHYDROFOLATE CYCLO-LIGASE"/>
    <property type="match status" value="1"/>
</dbReference>
<dbReference type="GO" id="GO:0035999">
    <property type="term" value="P:tetrahydrofolate interconversion"/>
    <property type="evidence" value="ECO:0007669"/>
    <property type="project" value="TreeGrafter"/>
</dbReference>
<evidence type="ECO:0000313" key="6">
    <source>
        <dbReference type="EMBL" id="KAG0013999.1"/>
    </source>
</evidence>
<dbReference type="GO" id="GO:0005739">
    <property type="term" value="C:mitochondrion"/>
    <property type="evidence" value="ECO:0007669"/>
    <property type="project" value="TreeGrafter"/>
</dbReference>
<keyword evidence="3" id="KW-0067">ATP-binding</keyword>
<dbReference type="Gene3D" id="3.40.50.10420">
    <property type="entry name" value="NagB/RpiA/CoA transferase-like"/>
    <property type="match status" value="1"/>
</dbReference>
<dbReference type="Pfam" id="PF01812">
    <property type="entry name" value="5-FTHF_cyc-lig"/>
    <property type="match status" value="1"/>
</dbReference>
<gene>
    <name evidence="6" type="ORF">BGZ80_010715</name>
</gene>
<dbReference type="GO" id="GO:0005524">
    <property type="term" value="F:ATP binding"/>
    <property type="evidence" value="ECO:0007669"/>
    <property type="project" value="UniProtKB-KW"/>
</dbReference>
<dbReference type="InterPro" id="IPR024185">
    <property type="entry name" value="FTHF_cligase-like_sf"/>
</dbReference>
<proteinExistence type="inferred from homology"/>
<evidence type="ECO:0000256" key="3">
    <source>
        <dbReference type="ARBA" id="ARBA00022840"/>
    </source>
</evidence>
<keyword evidence="2" id="KW-0547">Nucleotide-binding</keyword>
<dbReference type="GO" id="GO:0030272">
    <property type="term" value="F:5-formyltetrahydrofolate cyclo-ligase activity"/>
    <property type="evidence" value="ECO:0007669"/>
    <property type="project" value="UniProtKB-EC"/>
</dbReference>
<sequence length="73" mass="8504">MNPALRTLKNTIRKEMRQKLAALSTEEITRQTAIVTEKLIEMPEFKESQNVSVYISMHGEICTRDIIRELLNQ</sequence>
<dbReference type="EMBL" id="JAAAID010000778">
    <property type="protein sequence ID" value="KAG0013999.1"/>
    <property type="molecule type" value="Genomic_DNA"/>
</dbReference>
<dbReference type="SUPFAM" id="SSF100950">
    <property type="entry name" value="NagB/RpiA/CoA transferase-like"/>
    <property type="match status" value="1"/>
</dbReference>
<accession>A0A9P6SZT9</accession>
<evidence type="ECO:0000313" key="7">
    <source>
        <dbReference type="Proteomes" id="UP000703661"/>
    </source>
</evidence>
<comment type="catalytic activity">
    <reaction evidence="4">
        <text>(6S)-5-formyl-5,6,7,8-tetrahydrofolate + ATP = (6R)-5,10-methenyltetrahydrofolate + ADP + phosphate</text>
        <dbReference type="Rhea" id="RHEA:10488"/>
        <dbReference type="ChEBI" id="CHEBI:30616"/>
        <dbReference type="ChEBI" id="CHEBI:43474"/>
        <dbReference type="ChEBI" id="CHEBI:57455"/>
        <dbReference type="ChEBI" id="CHEBI:57457"/>
        <dbReference type="ChEBI" id="CHEBI:456216"/>
        <dbReference type="EC" id="6.3.3.2"/>
    </reaction>
</comment>
<dbReference type="InterPro" id="IPR037171">
    <property type="entry name" value="NagB/RpiA_transferase-like"/>
</dbReference>
<dbReference type="PANTHER" id="PTHR23407">
    <property type="entry name" value="ATPASE INHIBITOR/5-FORMYLTETRAHYDROFOLATE CYCLO-LIGASE"/>
    <property type="match status" value="1"/>
</dbReference>
<keyword evidence="7" id="KW-1185">Reference proteome</keyword>
<evidence type="ECO:0000256" key="1">
    <source>
        <dbReference type="ARBA" id="ARBA00010638"/>
    </source>
</evidence>
<organism evidence="6 7">
    <name type="scientific">Entomortierella chlamydospora</name>
    <dbReference type="NCBI Taxonomy" id="101097"/>
    <lineage>
        <taxon>Eukaryota</taxon>
        <taxon>Fungi</taxon>
        <taxon>Fungi incertae sedis</taxon>
        <taxon>Mucoromycota</taxon>
        <taxon>Mortierellomycotina</taxon>
        <taxon>Mortierellomycetes</taxon>
        <taxon>Mortierellales</taxon>
        <taxon>Mortierellaceae</taxon>
        <taxon>Entomortierella</taxon>
    </lineage>
</organism>